<feature type="active site" description="Acyl-thioester intermediate" evidence="10">
    <location>
        <position position="112"/>
    </location>
</feature>
<evidence type="ECO:0000256" key="2">
    <source>
        <dbReference type="ARBA" id="ARBA00005071"/>
    </source>
</evidence>
<dbReference type="InterPro" id="IPR020617">
    <property type="entry name" value="Thiolase_C"/>
</dbReference>
<evidence type="ECO:0000256" key="1">
    <source>
        <dbReference type="ARBA" id="ARBA00003720"/>
    </source>
</evidence>
<sequence length="415" mass="43086">MQDLGLRESGLNQIRNKSFTNLDEIKMIVIVDAVRTAMGGFQGALATCTAPTLGAVAIKAVVERAGVAPQDVDEVIFGCVLPAGLKQGPARQAMRQAGLSDATGATTINKICGSGMKALMQAADMIKAGSAQIVVAGGMESMSNAPYLLPKARGGYRMGHGEVKDHMFLDGLEDAESGLSMGILAQQMADNKGYSRERMDAFAISSLNKSVAAIENGYFEAEIVPVTVSSRKGDVIVAQDEQPLNAKIDKIATLRPAFKKDGTITAANSSSISDGASALLLTSSEVASAKGLTPIAQVCAYASHSQHPTEFSIAPVGAIEKVLKQTGWSAAEVDLWEVNEAFAMVAMLAIDGFELDESKVNIHGGACALGHPLGSSGSRIIVTLLHALKRTGGKKGIATLCIGGGEATAVAVELR</sequence>
<dbReference type="Pfam" id="PF00108">
    <property type="entry name" value="Thiolase_N"/>
    <property type="match status" value="1"/>
</dbReference>
<dbReference type="NCBIfam" id="TIGR01930">
    <property type="entry name" value="AcCoA-C-Actrans"/>
    <property type="match status" value="1"/>
</dbReference>
<organism evidence="14 15">
    <name type="scientific">Acinetobacter calcoaceticus</name>
    <dbReference type="NCBI Taxonomy" id="471"/>
    <lineage>
        <taxon>Bacteria</taxon>
        <taxon>Pseudomonadati</taxon>
        <taxon>Pseudomonadota</taxon>
        <taxon>Gammaproteobacteria</taxon>
        <taxon>Moraxellales</taxon>
        <taxon>Moraxellaceae</taxon>
        <taxon>Acinetobacter</taxon>
        <taxon>Acinetobacter calcoaceticus/baumannii complex</taxon>
    </lineage>
</organism>
<dbReference type="SUPFAM" id="SSF53901">
    <property type="entry name" value="Thiolase-like"/>
    <property type="match status" value="2"/>
</dbReference>
<proteinExistence type="inferred from homology"/>
<comment type="function">
    <text evidence="1">Catalyzes thiolytic cleavage of beta-ketoadipyl-CoA to succinyl-CoA and acetyl-CoA.</text>
</comment>
<comment type="pathway">
    <text evidence="2">Aromatic compound metabolism; beta-ketoadipate pathway; acetyl-CoA and succinyl-CoA from 3-oxoadipate: step 2/2.</text>
</comment>
<protein>
    <recommendedName>
        <fullName evidence="5">Beta-ketoadipyl-CoA thiolase</fullName>
        <ecNumber evidence="4">2.3.1.174</ecNumber>
    </recommendedName>
    <alternativeName>
        <fullName evidence="9">3-oxoadipyl-CoA thiolase</fullName>
    </alternativeName>
</protein>
<evidence type="ECO:0000256" key="7">
    <source>
        <dbReference type="ARBA" id="ARBA00022679"/>
    </source>
</evidence>
<evidence type="ECO:0000256" key="3">
    <source>
        <dbReference type="ARBA" id="ARBA00010982"/>
    </source>
</evidence>
<evidence type="ECO:0000256" key="8">
    <source>
        <dbReference type="ARBA" id="ARBA00023315"/>
    </source>
</evidence>
<dbReference type="EC" id="2.3.1.174" evidence="4"/>
<dbReference type="InterPro" id="IPR020615">
    <property type="entry name" value="Thiolase_acyl_enz_int_AS"/>
</dbReference>
<dbReference type="InterPro" id="IPR002155">
    <property type="entry name" value="Thiolase"/>
</dbReference>
<dbReference type="GO" id="GO:0033812">
    <property type="term" value="F:3-oxoadipyl-CoA thiolase activity"/>
    <property type="evidence" value="ECO:0007669"/>
    <property type="project" value="UniProtKB-EC"/>
</dbReference>
<feature type="domain" description="Thiolase N-terminal" evidence="12">
    <location>
        <begin position="28"/>
        <end position="284"/>
    </location>
</feature>
<evidence type="ECO:0000256" key="4">
    <source>
        <dbReference type="ARBA" id="ARBA00012233"/>
    </source>
</evidence>
<dbReference type="PANTHER" id="PTHR18919:SF164">
    <property type="entry name" value="ACETYL-COA ACETYLTRANSFERASE"/>
    <property type="match status" value="1"/>
</dbReference>
<evidence type="ECO:0000313" key="14">
    <source>
        <dbReference type="EMBL" id="TCM66470.1"/>
    </source>
</evidence>
<dbReference type="CDD" id="cd00751">
    <property type="entry name" value="thiolase"/>
    <property type="match status" value="1"/>
</dbReference>
<accession>A0A4R1XVF7</accession>
<dbReference type="PANTHER" id="PTHR18919">
    <property type="entry name" value="ACETYL-COA C-ACYLTRANSFERASE"/>
    <property type="match status" value="1"/>
</dbReference>
<feature type="active site" description="Proton acceptor" evidence="10">
    <location>
        <position position="371"/>
    </location>
</feature>
<dbReference type="AlphaFoldDB" id="A0A4R1XVF7"/>
<keyword evidence="15" id="KW-1185">Reference proteome</keyword>
<dbReference type="Proteomes" id="UP000294963">
    <property type="component" value="Unassembled WGS sequence"/>
</dbReference>
<evidence type="ECO:0000259" key="12">
    <source>
        <dbReference type="Pfam" id="PF00108"/>
    </source>
</evidence>
<keyword evidence="8 11" id="KW-0012">Acyltransferase</keyword>
<dbReference type="FunFam" id="3.40.47.10:FF:000010">
    <property type="entry name" value="Acetyl-CoA acetyltransferase (Thiolase)"/>
    <property type="match status" value="1"/>
</dbReference>
<dbReference type="PROSITE" id="PS00098">
    <property type="entry name" value="THIOLASE_1"/>
    <property type="match status" value="1"/>
</dbReference>
<evidence type="ECO:0000259" key="13">
    <source>
        <dbReference type="Pfam" id="PF02803"/>
    </source>
</evidence>
<gene>
    <name evidence="14" type="ORF">EC844_11370</name>
</gene>
<evidence type="ECO:0000313" key="15">
    <source>
        <dbReference type="Proteomes" id="UP000294963"/>
    </source>
</evidence>
<keyword evidence="6" id="KW-0963">Cytoplasm</keyword>
<dbReference type="Gene3D" id="3.40.47.10">
    <property type="match status" value="2"/>
</dbReference>
<comment type="caution">
    <text evidence="14">The sequence shown here is derived from an EMBL/GenBank/DDBJ whole genome shotgun (WGS) entry which is preliminary data.</text>
</comment>
<dbReference type="PROSITE" id="PS00099">
    <property type="entry name" value="THIOLASE_3"/>
    <property type="match status" value="1"/>
</dbReference>
<dbReference type="InterPro" id="IPR016039">
    <property type="entry name" value="Thiolase-like"/>
</dbReference>
<evidence type="ECO:0000256" key="5">
    <source>
        <dbReference type="ARBA" id="ARBA00016181"/>
    </source>
</evidence>
<dbReference type="InterPro" id="IPR020610">
    <property type="entry name" value="Thiolase_AS"/>
</dbReference>
<comment type="similarity">
    <text evidence="3 11">Belongs to the thiolase-like superfamily. Thiolase family.</text>
</comment>
<dbReference type="InterPro" id="IPR020616">
    <property type="entry name" value="Thiolase_N"/>
</dbReference>
<evidence type="ECO:0000256" key="9">
    <source>
        <dbReference type="ARBA" id="ARBA00041222"/>
    </source>
</evidence>
<evidence type="ECO:0000256" key="10">
    <source>
        <dbReference type="PIRSR" id="PIRSR000429-1"/>
    </source>
</evidence>
<feature type="domain" description="Thiolase C-terminal" evidence="13">
    <location>
        <begin position="293"/>
        <end position="413"/>
    </location>
</feature>
<dbReference type="Pfam" id="PF02803">
    <property type="entry name" value="Thiolase_C"/>
    <property type="match status" value="1"/>
</dbReference>
<dbReference type="EMBL" id="SLVJ01000013">
    <property type="protein sequence ID" value="TCM66470.1"/>
    <property type="molecule type" value="Genomic_DNA"/>
</dbReference>
<keyword evidence="7 11" id="KW-0808">Transferase</keyword>
<dbReference type="PIRSF" id="PIRSF000429">
    <property type="entry name" value="Ac-CoA_Ac_transf"/>
    <property type="match status" value="1"/>
</dbReference>
<dbReference type="GO" id="GO:0044281">
    <property type="term" value="P:small molecule metabolic process"/>
    <property type="evidence" value="ECO:0007669"/>
    <property type="project" value="UniProtKB-ARBA"/>
</dbReference>
<reference evidence="14 15" key="1">
    <citation type="submission" date="2019-03" db="EMBL/GenBank/DDBJ databases">
        <title>Genomic analyses of the natural microbiome of Caenorhabditis elegans.</title>
        <authorList>
            <person name="Samuel B."/>
        </authorList>
    </citation>
    <scope>NUCLEOTIDE SEQUENCE [LARGE SCALE GENOMIC DNA]</scope>
    <source>
        <strain evidence="14 15">JUb89</strain>
    </source>
</reference>
<feature type="active site" description="Proton acceptor" evidence="10">
    <location>
        <position position="401"/>
    </location>
</feature>
<name>A0A4R1XVF7_ACICA</name>
<evidence type="ECO:0000256" key="11">
    <source>
        <dbReference type="RuleBase" id="RU003557"/>
    </source>
</evidence>
<evidence type="ECO:0000256" key="6">
    <source>
        <dbReference type="ARBA" id="ARBA00022490"/>
    </source>
</evidence>